<feature type="transmembrane region" description="Helical" evidence="1">
    <location>
        <begin position="205"/>
        <end position="223"/>
    </location>
</feature>
<feature type="transmembrane region" description="Helical" evidence="1">
    <location>
        <begin position="178"/>
        <end position="199"/>
    </location>
</feature>
<sequence>MRTTWVRFMGVCVTVLGLALAMVCYLVFTDLNPRRADRLADYRVAKVCAAGHPPPGRAEDCLRTVPLTVDTVEETRGGYRATVSGAAWRGKVSFGDTRPLMTGVRPGDRVDGVLWRGDVMALRQDGVRQATSDEPRDEPEALTAVATALGVGASVCLRFGLVWLVRPDRYRPGLARRTGLWTIGGLFVSCALMAIVVRALGWPDWVIPVGIVPATLVPVWLVTRRRA</sequence>
<reference evidence="2 3" key="1">
    <citation type="journal article" date="2016" name="Genome Announc.">
        <title>Complete Genome Sequence of Thiostrepton-Producing Streptomyces laurentii ATCC 31255.</title>
        <authorList>
            <person name="Doi K."/>
            <person name="Fujino Y."/>
            <person name="Nagayoshi Y."/>
            <person name="Ohshima T."/>
            <person name="Ogata S."/>
        </authorList>
    </citation>
    <scope>NUCLEOTIDE SEQUENCE [LARGE SCALE GENOMIC DNA]</scope>
    <source>
        <strain evidence="2 3">ATCC 31255</strain>
    </source>
</reference>
<dbReference type="KEGG" id="slau:SLA_3952"/>
<evidence type="ECO:0000256" key="1">
    <source>
        <dbReference type="SAM" id="Phobius"/>
    </source>
</evidence>
<protein>
    <submittedName>
        <fullName evidence="2">Uncharacterized protein</fullName>
    </submittedName>
</protein>
<keyword evidence="3" id="KW-1185">Reference proteome</keyword>
<evidence type="ECO:0000313" key="2">
    <source>
        <dbReference type="EMBL" id="BAU84844.1"/>
    </source>
</evidence>
<name>A0A160P1X3_STRLU</name>
<organism evidence="2 3">
    <name type="scientific">Streptomyces laurentii</name>
    <dbReference type="NCBI Taxonomy" id="39478"/>
    <lineage>
        <taxon>Bacteria</taxon>
        <taxon>Bacillati</taxon>
        <taxon>Actinomycetota</taxon>
        <taxon>Actinomycetes</taxon>
        <taxon>Kitasatosporales</taxon>
        <taxon>Streptomycetaceae</taxon>
        <taxon>Streptomyces</taxon>
    </lineage>
</organism>
<accession>A0A160P1X3</accession>
<dbReference type="EMBL" id="AP017424">
    <property type="protein sequence ID" value="BAU84844.1"/>
    <property type="molecule type" value="Genomic_DNA"/>
</dbReference>
<dbReference type="Proteomes" id="UP000217676">
    <property type="component" value="Chromosome"/>
</dbReference>
<gene>
    <name evidence="2" type="ORF">SLA_3952</name>
</gene>
<feature type="transmembrane region" description="Helical" evidence="1">
    <location>
        <begin position="141"/>
        <end position="166"/>
    </location>
</feature>
<keyword evidence="1" id="KW-0472">Membrane</keyword>
<evidence type="ECO:0000313" key="3">
    <source>
        <dbReference type="Proteomes" id="UP000217676"/>
    </source>
</evidence>
<proteinExistence type="predicted"/>
<keyword evidence="1" id="KW-0812">Transmembrane</keyword>
<keyword evidence="1" id="KW-1133">Transmembrane helix</keyword>
<feature type="transmembrane region" description="Helical" evidence="1">
    <location>
        <begin position="7"/>
        <end position="28"/>
    </location>
</feature>
<dbReference type="AlphaFoldDB" id="A0A160P1X3"/>